<sequence>MYMQLKKEQCNLFYKCYNFRKNILYIIRKIIPDCEKFESVWDKFPDELDSDNKYQFKTENFLDSYCFNNECKGDLDKINAGFFYFLNQFIGSSWSSYYAQNNINIVDYIILWLSYMLNLKPQVGNVKNLEYFYSTTINNDRYKNSIPDVTDYKNYKDLIDQKKYFLGMDKNIIFNFYEVFKLICEMYTNFNETRSHCSICSQNANKFVNKYKEMNKNSVITSNSSYNKLLSTLSNEYINFKNYYTSKCSSCKDIPSLPSVEKIQSPEQFSGQGSEDTPSSSSITSKLFTVLSIFGAIGFFLGISYKVNNKELKKNCYIYASINKQPYAS</sequence>
<evidence type="ECO:0000313" key="3">
    <source>
        <dbReference type="Proteomes" id="UP000008553"/>
    </source>
</evidence>
<dbReference type="InterPro" id="IPR006477">
    <property type="entry name" value="Yir_bir_cir"/>
</dbReference>
<keyword evidence="1" id="KW-0812">Transmembrane</keyword>
<keyword evidence="1" id="KW-0472">Membrane</keyword>
<comment type="caution">
    <text evidence="2">The sequence shown here is derived from an EMBL/GenBank/DDBJ whole genome shotgun (WGS) entry which is preliminary data.</text>
</comment>
<gene>
    <name evidence="2" type="ORF">PY06352</name>
</gene>
<dbReference type="InParanoid" id="Q7RAZ7"/>
<evidence type="ECO:0000313" key="2">
    <source>
        <dbReference type="EMBL" id="EAA18551.1"/>
    </source>
</evidence>
<name>Q7RAZ7_PLAYO</name>
<reference evidence="2 3" key="1">
    <citation type="journal article" date="2002" name="Nature">
        <title>Genome sequence and comparative analysis of the model rodent malaria parasite Plasmodium yoelii yoelii.</title>
        <authorList>
            <person name="Carlton J.M."/>
            <person name="Angiuoli S.V."/>
            <person name="Suh B.B."/>
            <person name="Kooij T.W."/>
            <person name="Pertea M."/>
            <person name="Silva J.C."/>
            <person name="Ermolaeva M.D."/>
            <person name="Allen J.E."/>
            <person name="Selengut J.D."/>
            <person name="Koo H.L."/>
            <person name="Peterson J.D."/>
            <person name="Pop M."/>
            <person name="Kosack D.S."/>
            <person name="Shumway M.F."/>
            <person name="Bidwell S.L."/>
            <person name="Shallom S.J."/>
            <person name="van Aken S.E."/>
            <person name="Riedmuller S.B."/>
            <person name="Feldblyum T.V."/>
            <person name="Cho J.K."/>
            <person name="Quackenbush J."/>
            <person name="Sedegah M."/>
            <person name="Shoaibi A."/>
            <person name="Cummings L.M."/>
            <person name="Florens L."/>
            <person name="Yates J.R."/>
            <person name="Raine J.D."/>
            <person name="Sinden R.E."/>
            <person name="Harris M.A."/>
            <person name="Cunningham D.A."/>
            <person name="Preiser P.R."/>
            <person name="Bergman L.W."/>
            <person name="Vaidya A.B."/>
            <person name="van Lin L.H."/>
            <person name="Janse C.J."/>
            <person name="Waters A.P."/>
            <person name="Smith H.O."/>
            <person name="White O.R."/>
            <person name="Salzberg S.L."/>
            <person name="Venter J.C."/>
            <person name="Fraser C.M."/>
            <person name="Hoffman S.L."/>
            <person name="Gardner M.J."/>
            <person name="Carucci D.J."/>
        </authorList>
    </citation>
    <scope>NUCLEOTIDE SEQUENCE [LARGE SCALE GENOMIC DNA]</scope>
    <source>
        <strain evidence="2 3">17XNL</strain>
    </source>
</reference>
<accession>Q7RAZ7</accession>
<keyword evidence="3" id="KW-1185">Reference proteome</keyword>
<keyword evidence="1" id="KW-1133">Transmembrane helix</keyword>
<dbReference type="Pfam" id="PF06022">
    <property type="entry name" value="Cir_Bir_Yir"/>
    <property type="match status" value="1"/>
</dbReference>
<dbReference type="AlphaFoldDB" id="Q7RAZ7"/>
<dbReference type="PaxDb" id="73239-Q7RAZ7"/>
<dbReference type="EMBL" id="AABL01002135">
    <property type="protein sequence ID" value="EAA18551.1"/>
    <property type="molecule type" value="Genomic_DNA"/>
</dbReference>
<organism evidence="2 3">
    <name type="scientific">Plasmodium yoelii yoelii</name>
    <dbReference type="NCBI Taxonomy" id="73239"/>
    <lineage>
        <taxon>Eukaryota</taxon>
        <taxon>Sar</taxon>
        <taxon>Alveolata</taxon>
        <taxon>Apicomplexa</taxon>
        <taxon>Aconoidasida</taxon>
        <taxon>Haemosporida</taxon>
        <taxon>Plasmodiidae</taxon>
        <taxon>Plasmodium</taxon>
        <taxon>Plasmodium (Vinckeia)</taxon>
    </lineage>
</organism>
<dbReference type="Proteomes" id="UP000008553">
    <property type="component" value="Unassembled WGS sequence"/>
</dbReference>
<proteinExistence type="predicted"/>
<evidence type="ECO:0000256" key="1">
    <source>
        <dbReference type="SAM" id="Phobius"/>
    </source>
</evidence>
<protein>
    <submittedName>
        <fullName evidence="2">Yir4 protein</fullName>
    </submittedName>
</protein>
<feature type="transmembrane region" description="Helical" evidence="1">
    <location>
        <begin position="287"/>
        <end position="305"/>
    </location>
</feature>
<dbReference type="NCBIfam" id="TIGR01590">
    <property type="entry name" value="yir-bir-cir_Pla"/>
    <property type="match status" value="1"/>
</dbReference>